<feature type="transmembrane region" description="Helical" evidence="1">
    <location>
        <begin position="252"/>
        <end position="272"/>
    </location>
</feature>
<sequence length="276" mass="26933">MTYAAEDEETGVEVSRWGHHLPAAGLVVLAVAALIGGARYGGDAGRVGSVLLVQLAVVAGVVLATGAGLGTAVVGIAASAGALAALELPARPHLGGLLAVLGPAFLVVVLEQMLRRHRQDVVATLSVGVLLVTAVSALAVWLLVGRSTSTTGLDTTALLVVGAALLVGHVVDLVLPRPALALDVPRGLLGLVLAVAAGAAVAVLRRGVGGVGGAIPVVIFGGVLGAVAALVAVAASYVAVETEPTGRARAAGLSLVQALLPIAACAPVALALQTAL</sequence>
<evidence type="ECO:0000313" key="3">
    <source>
        <dbReference type="Proteomes" id="UP000541969"/>
    </source>
</evidence>
<gene>
    <name evidence="2" type="ORF">GGQ55_001232</name>
</gene>
<keyword evidence="1" id="KW-0812">Transmembrane</keyword>
<proteinExistence type="predicted"/>
<feature type="transmembrane region" description="Helical" evidence="1">
    <location>
        <begin position="122"/>
        <end position="144"/>
    </location>
</feature>
<keyword evidence="1" id="KW-1133">Transmembrane helix</keyword>
<dbReference type="EMBL" id="JACBZT010000001">
    <property type="protein sequence ID" value="NYJ04954.1"/>
    <property type="molecule type" value="Genomic_DNA"/>
</dbReference>
<name>A0A853CB80_9ACTN</name>
<accession>A0A853CB80</accession>
<dbReference type="AlphaFoldDB" id="A0A853CB80"/>
<evidence type="ECO:0000313" key="2">
    <source>
        <dbReference type="EMBL" id="NYJ04954.1"/>
    </source>
</evidence>
<feature type="transmembrane region" description="Helical" evidence="1">
    <location>
        <begin position="214"/>
        <end position="240"/>
    </location>
</feature>
<protein>
    <submittedName>
        <fullName evidence="2">Uncharacterized protein</fullName>
    </submittedName>
</protein>
<dbReference type="Proteomes" id="UP000541969">
    <property type="component" value="Unassembled WGS sequence"/>
</dbReference>
<feature type="transmembrane region" description="Helical" evidence="1">
    <location>
        <begin position="90"/>
        <end position="110"/>
    </location>
</feature>
<keyword evidence="1" id="KW-0472">Membrane</keyword>
<keyword evidence="3" id="KW-1185">Reference proteome</keyword>
<feature type="transmembrane region" description="Helical" evidence="1">
    <location>
        <begin position="50"/>
        <end position="78"/>
    </location>
</feature>
<feature type="transmembrane region" description="Helical" evidence="1">
    <location>
        <begin position="187"/>
        <end position="208"/>
    </location>
</feature>
<evidence type="ECO:0000256" key="1">
    <source>
        <dbReference type="SAM" id="Phobius"/>
    </source>
</evidence>
<reference evidence="2 3" key="1">
    <citation type="submission" date="2020-07" db="EMBL/GenBank/DDBJ databases">
        <title>Sequencing the genomes of 1000 actinobacteria strains.</title>
        <authorList>
            <person name="Klenk H.-P."/>
        </authorList>
    </citation>
    <scope>NUCLEOTIDE SEQUENCE [LARGE SCALE GENOMIC DNA]</scope>
    <source>
        <strain evidence="2 3">DSM 104001</strain>
    </source>
</reference>
<feature type="transmembrane region" description="Helical" evidence="1">
    <location>
        <begin position="20"/>
        <end position="38"/>
    </location>
</feature>
<feature type="transmembrane region" description="Helical" evidence="1">
    <location>
        <begin position="156"/>
        <end position="175"/>
    </location>
</feature>
<organism evidence="2 3">
    <name type="scientific">Petropleomorpha daqingensis</name>
    <dbReference type="NCBI Taxonomy" id="2026353"/>
    <lineage>
        <taxon>Bacteria</taxon>
        <taxon>Bacillati</taxon>
        <taxon>Actinomycetota</taxon>
        <taxon>Actinomycetes</taxon>
        <taxon>Geodermatophilales</taxon>
        <taxon>Geodermatophilaceae</taxon>
        <taxon>Petropleomorpha</taxon>
    </lineage>
</organism>
<comment type="caution">
    <text evidence="2">The sequence shown here is derived from an EMBL/GenBank/DDBJ whole genome shotgun (WGS) entry which is preliminary data.</text>
</comment>
<dbReference type="RefSeq" id="WP_179715602.1">
    <property type="nucleotide sequence ID" value="NZ_JACBZT010000001.1"/>
</dbReference>